<keyword evidence="1" id="KW-1133">Transmembrane helix</keyword>
<evidence type="ECO:0000256" key="1">
    <source>
        <dbReference type="SAM" id="Phobius"/>
    </source>
</evidence>
<dbReference type="EMBL" id="MN739997">
    <property type="protein sequence ID" value="QHT82185.1"/>
    <property type="molecule type" value="Genomic_DNA"/>
</dbReference>
<proteinExistence type="predicted"/>
<evidence type="ECO:0008006" key="3">
    <source>
        <dbReference type="Google" id="ProtNLM"/>
    </source>
</evidence>
<evidence type="ECO:0000313" key="2">
    <source>
        <dbReference type="EMBL" id="QHT82185.1"/>
    </source>
</evidence>
<dbReference type="AlphaFoldDB" id="A0A6C0HPZ9"/>
<feature type="transmembrane region" description="Helical" evidence="1">
    <location>
        <begin position="12"/>
        <end position="29"/>
    </location>
</feature>
<keyword evidence="1" id="KW-0472">Membrane</keyword>
<name>A0A6C0HPZ9_9ZZZZ</name>
<reference evidence="2" key="1">
    <citation type="journal article" date="2020" name="Nature">
        <title>Giant virus diversity and host interactions through global metagenomics.</title>
        <authorList>
            <person name="Schulz F."/>
            <person name="Roux S."/>
            <person name="Paez-Espino D."/>
            <person name="Jungbluth S."/>
            <person name="Walsh D.A."/>
            <person name="Denef V.J."/>
            <person name="McMahon K.D."/>
            <person name="Konstantinidis K.T."/>
            <person name="Eloe-Fadrosh E.A."/>
            <person name="Kyrpides N.C."/>
            <person name="Woyke T."/>
        </authorList>
    </citation>
    <scope>NUCLEOTIDE SEQUENCE</scope>
    <source>
        <strain evidence="2">GVMAG-M-3300023184-161</strain>
    </source>
</reference>
<sequence>MQLFNRTICNPAVFYFTIAILGTIVMLIQNRGKPTHCVGNVNCKVPNTYLTTTVNLLMIIFWTFVVNVICSYGFIKTAWVLVLLPFIFLALALGALLISGSSKTNSL</sequence>
<protein>
    <recommendedName>
        <fullName evidence="3">Vitamin K epoxide reductase domain-containing protein</fullName>
    </recommendedName>
</protein>
<organism evidence="2">
    <name type="scientific">viral metagenome</name>
    <dbReference type="NCBI Taxonomy" id="1070528"/>
    <lineage>
        <taxon>unclassified sequences</taxon>
        <taxon>metagenomes</taxon>
        <taxon>organismal metagenomes</taxon>
    </lineage>
</organism>
<accession>A0A6C0HPZ9</accession>
<feature type="transmembrane region" description="Helical" evidence="1">
    <location>
        <begin position="49"/>
        <end position="70"/>
    </location>
</feature>
<feature type="transmembrane region" description="Helical" evidence="1">
    <location>
        <begin position="77"/>
        <end position="98"/>
    </location>
</feature>
<keyword evidence="1" id="KW-0812">Transmembrane</keyword>